<name>A0ABX9TYZ4_9GAMM</name>
<keyword evidence="3" id="KW-1185">Reference proteome</keyword>
<dbReference type="Proteomes" id="UP000280271">
    <property type="component" value="Unassembled WGS sequence"/>
</dbReference>
<dbReference type="InterPro" id="IPR011249">
    <property type="entry name" value="Metalloenz_LuxS/M16"/>
</dbReference>
<protein>
    <submittedName>
        <fullName evidence="2">Peptidase M16</fullName>
    </submittedName>
</protein>
<dbReference type="Pfam" id="PF05193">
    <property type="entry name" value="Peptidase_M16_C"/>
    <property type="match status" value="1"/>
</dbReference>
<dbReference type="Pfam" id="PF08367">
    <property type="entry name" value="M16C_assoc"/>
    <property type="match status" value="1"/>
</dbReference>
<dbReference type="PANTHER" id="PTHR43016">
    <property type="entry name" value="PRESEQUENCE PROTEASE"/>
    <property type="match status" value="1"/>
</dbReference>
<dbReference type="Pfam" id="PF00675">
    <property type="entry name" value="Peptidase_M16"/>
    <property type="match status" value="1"/>
</dbReference>
<evidence type="ECO:0000259" key="1">
    <source>
        <dbReference type="SMART" id="SM01264"/>
    </source>
</evidence>
<comment type="caution">
    <text evidence="2">The sequence shown here is derived from an EMBL/GenBank/DDBJ whole genome shotgun (WGS) entry which is preliminary data.</text>
</comment>
<dbReference type="InterPro" id="IPR007863">
    <property type="entry name" value="Peptidase_M16_C"/>
</dbReference>
<evidence type="ECO:0000313" key="2">
    <source>
        <dbReference type="EMBL" id="RLL23501.1"/>
    </source>
</evidence>
<evidence type="ECO:0000313" key="3">
    <source>
        <dbReference type="Proteomes" id="UP000280271"/>
    </source>
</evidence>
<dbReference type="Gene3D" id="3.30.830.10">
    <property type="entry name" value="Metalloenzyme, LuxS/M16 peptidase-like"/>
    <property type="match status" value="4"/>
</dbReference>
<dbReference type="InterPro" id="IPR011765">
    <property type="entry name" value="Pept_M16_N"/>
</dbReference>
<dbReference type="RefSeq" id="WP_120373303.1">
    <property type="nucleotide sequence ID" value="NZ_RCHC01000003.1"/>
</dbReference>
<feature type="domain" description="Peptidase M16C associated" evidence="1">
    <location>
        <begin position="466"/>
        <end position="715"/>
    </location>
</feature>
<dbReference type="EMBL" id="RCHC01000003">
    <property type="protein sequence ID" value="RLL23501.1"/>
    <property type="molecule type" value="Genomic_DNA"/>
</dbReference>
<accession>A0ABX9TYZ4</accession>
<dbReference type="SMART" id="SM01264">
    <property type="entry name" value="M16C_associated"/>
    <property type="match status" value="1"/>
</dbReference>
<dbReference type="InterPro" id="IPR055130">
    <property type="entry name" value="PreP_C"/>
</dbReference>
<dbReference type="PANTHER" id="PTHR43016:SF13">
    <property type="entry name" value="PRESEQUENCE PROTEASE, MITOCHONDRIAL"/>
    <property type="match status" value="1"/>
</dbReference>
<organism evidence="2 3">
    <name type="scientific">Acinetobacter chengduensis</name>
    <dbReference type="NCBI Taxonomy" id="2420890"/>
    <lineage>
        <taxon>Bacteria</taxon>
        <taxon>Pseudomonadati</taxon>
        <taxon>Pseudomonadota</taxon>
        <taxon>Gammaproteobacteria</taxon>
        <taxon>Moraxellales</taxon>
        <taxon>Moraxellaceae</taxon>
        <taxon>Acinetobacter</taxon>
    </lineage>
</organism>
<sequence length="979" mass="109660">MTVDVTETISQTVHPAFQLVRQHHVEALDILVSEYKHKVTGAVHYHLAANHDENVFLVAFRTQPMDSKGEAHILEHTALCGSEKFPVRDPFFLMIRRSLNTFMNAFTAADWTAYPFATQNKKDFQNLLEVYMDAAFAANLNPLDFAQEGIRIELENGEPVYKGVVFNEMKGAMSSPSDQLYHQLAHHLFPETTYHYNSGGDPKDIPDLSYEELVSFYKSHYHPSNAVFMTFGNESAYNLQEQFETLALSKFKQGETLYSKAERRLTAPVTVTESYAVDAEDLKDKTYHIISWLLPEASDIKLRLGMRLVEGILLEDSASPLRHYLETCGYAQSTGPIMGVDDSNFEMTFYCGVQGSNPEHAEEFKAGVFKVLEQVASAPVDAQMVEAILHQIELHQREINGDGTPYGLSLILNGLGSAIHHSDPVHVWDVDSAIEQVKEELKDPMWLSNLIQTHLIDNPHRVQMTLVPDAEKSAKEAATEKARLEAIGAALTDEQKAQIEAQTEALKIRQDTPDDLNLLPKVGLEDVPAELQIVQGQLREIISNGLDTPLNLYHAGTNGIYYQQVLVQIPQDIVQSPYFNLLSILMGEVGAGEYDYLELQQLQTAVSGGLGMGASLRSKLDDKNQITAWLTLTTKSLVNNLDAIRLLKVAFEQLRFDEKDRIIELLQQRKTRWQSRVSGAGHSYAMQIAGRNHSALALRDYNNTGLGALNWLTELTAKIEQDETAYDALIAELKLIHHRILKAPKQFLLVCEEHQSERLVEEIQTIWDKLSIEPNDRELTQVKATVTENDEAWLIQANVQFCSAAYPAVEVSHPDAAPLMVLAVYLRNGFLHSAIREKGGAYGGGASYDGNACSFRFYSYRDPRLAETFLDFDASIEWLLNAPQQEHQLEEAILGLIASMDKPGSPAGEAITACYSLLHKRTPAYRKLLRTRLLAVNLDDLKRVATTYIQSQKPTKAVVAPVAKRDILVELGFDIKQVN</sequence>
<gene>
    <name evidence="2" type="ORF">D9K81_03745</name>
</gene>
<reference evidence="2 3" key="1">
    <citation type="submission" date="2018-09" db="EMBL/GenBank/DDBJ databases">
        <title>The draft genome of Acinetobacter sp. strains.</title>
        <authorList>
            <person name="Qin J."/>
            <person name="Feng Y."/>
            <person name="Zong Z."/>
        </authorList>
    </citation>
    <scope>NUCLEOTIDE SEQUENCE [LARGE SCALE GENOMIC DNA]</scope>
    <source>
        <strain evidence="2 3">WCHAc060005</strain>
    </source>
</reference>
<dbReference type="InterPro" id="IPR013578">
    <property type="entry name" value="Peptidase_M16C_assoc"/>
</dbReference>
<dbReference type="Pfam" id="PF22516">
    <property type="entry name" value="PreP_C"/>
    <property type="match status" value="1"/>
</dbReference>
<dbReference type="SUPFAM" id="SSF63411">
    <property type="entry name" value="LuxS/MPP-like metallohydrolase"/>
    <property type="match status" value="4"/>
</dbReference>
<proteinExistence type="predicted"/>